<name>A0A0X8NV28_ALCXX</name>
<dbReference type="Gene3D" id="4.10.220.110">
    <property type="match status" value="1"/>
</dbReference>
<feature type="domain" description="DUF2345" evidence="2">
    <location>
        <begin position="773"/>
        <end position="928"/>
    </location>
</feature>
<evidence type="ECO:0000259" key="1">
    <source>
        <dbReference type="Pfam" id="PF04717"/>
    </source>
</evidence>
<evidence type="ECO:0000259" key="3">
    <source>
        <dbReference type="Pfam" id="PF13296"/>
    </source>
</evidence>
<evidence type="ECO:0000259" key="2">
    <source>
        <dbReference type="Pfam" id="PF10106"/>
    </source>
</evidence>
<dbReference type="EMBL" id="CP014060">
    <property type="protein sequence ID" value="AMG34907.1"/>
    <property type="molecule type" value="Genomic_DNA"/>
</dbReference>
<dbReference type="Pfam" id="PF04717">
    <property type="entry name" value="Phage_base_V"/>
    <property type="match status" value="1"/>
</dbReference>
<dbReference type="SUPFAM" id="SSF69255">
    <property type="entry name" value="gp5 N-terminal domain-like"/>
    <property type="match status" value="1"/>
</dbReference>
<dbReference type="InterPro" id="IPR006531">
    <property type="entry name" value="Gp5/Vgr_OB"/>
</dbReference>
<dbReference type="AlphaFoldDB" id="A0A0X8NV28"/>
<organism evidence="4 5">
    <name type="scientific">Alcaligenes xylosoxydans xylosoxydans</name>
    <name type="common">Achromobacter xylosoxidans</name>
    <dbReference type="NCBI Taxonomy" id="85698"/>
    <lineage>
        <taxon>Bacteria</taxon>
        <taxon>Pseudomonadati</taxon>
        <taxon>Pseudomonadota</taxon>
        <taxon>Betaproteobacteria</taxon>
        <taxon>Burkholderiales</taxon>
        <taxon>Alcaligenaceae</taxon>
        <taxon>Achromobacter</taxon>
    </lineage>
</organism>
<dbReference type="Pfam" id="PF10106">
    <property type="entry name" value="DUF2345"/>
    <property type="match status" value="1"/>
</dbReference>
<evidence type="ECO:0000313" key="4">
    <source>
        <dbReference type="EMBL" id="AMG34907.1"/>
    </source>
</evidence>
<reference evidence="5" key="1">
    <citation type="submission" date="2015-12" db="EMBL/GenBank/DDBJ databases">
        <title>FDA dAtabase for Regulatory Grade micrObial Sequences (FDA-ARGOS): Supporting development and validation of Infectious Disease Dx tests.</title>
        <authorList>
            <person name="Case J."/>
            <person name="Tallon L."/>
            <person name="Sadzewicz L."/>
            <person name="Sengamalay N."/>
            <person name="Ott S."/>
            <person name="Godinez A."/>
            <person name="Nagaraj S."/>
            <person name="Nadendla S."/>
            <person name="Sichtig H."/>
        </authorList>
    </citation>
    <scope>NUCLEOTIDE SEQUENCE [LARGE SCALE GENOMIC DNA]</scope>
    <source>
        <strain evidence="5">FDAARGOS_147</strain>
    </source>
</reference>
<dbReference type="Gene3D" id="2.30.110.50">
    <property type="match status" value="1"/>
</dbReference>
<dbReference type="Pfam" id="PF05954">
    <property type="entry name" value="Phage_GPD"/>
    <property type="match status" value="1"/>
</dbReference>
<proteinExistence type="predicted"/>
<protein>
    <submittedName>
        <fullName evidence="4">Type VI secretion system tip protein VgrG</fullName>
    </submittedName>
</protein>
<evidence type="ECO:0000313" key="5">
    <source>
        <dbReference type="Proteomes" id="UP000060602"/>
    </source>
</evidence>
<accession>A0A0X8NV28</accession>
<sequence>MDPTATAGLFNADARLYRLQGEGALASLQVEGWIAREALSGVGQLRVVALSDDAGLSLQDMISRPVTLWTTRADGSRVARSGVIREAELLSGDAGLARYRLTVAPWLWLATQRRASRVFEGKAVLDIVRHVLDGYEGYVYRLAADVEPALAGLKPRPYTTQYRETDYDFLARLLAEAGLGWTVLEDDSVPARHVVQLFADSRNLAEDAESAGGGIRFQRAAATESRDTVQALVRQRRRTPDSITVLGWHDSGKRAVAAQSLVNAASGSGDEHGLDWYEVAGHGGFGDEAQARRQADLATEALRARAETFVGLGVVRTFRSGTRFTLQDLSSLGPSGESGFEPEFALDRVEHVGINNLPPETRASLVQRLGGLDRHLALDGDALAEPGAQPHDDAALCADAAVLAKAREVGYANRFEAVRCDRPWRPALARQRGARLTGAPSVHGVHTAVVTDAEGGTQPKENDEILRNKRGDVRIRFHWQAGAADGEAASRWVRVAQRQSGAGMGISFVPRIGQEVLVRFLDDDIDQPIVVGALYNGRGEGGTPATPGGRQGAKADTQVYAAARDNAPSAQANLASGNAPAWHGAAGGDENHRNAAALSGFKSKEFGGAGYNQIVFDDTDGQLRMQLKSSAQASELNLGHLIHQAGNYRGGLRGLGAELRTDGYGAVRGGAGVLLSTYTATGGNAGAIGDAAGVQALASQTEQMARSLDGVVGAHQGLRLATVQGTRGPGASALDGDKAPLAAMHRTVSGTVAGDSVDGALGDASAKHTDAAQGKVAHPTDPVVLMAARAGLAQVAGQHLQYTAGEAVHWSSGKDQNLAVMGALRLHTGQGLGIVAGLQQGGSESGLDLISAKGNVDIQAQHDILRVQAQQDITIGSANTAVEYAAPKRIRIATAAGASIVLEGGNITVTAPGRIDVKTGNKQFAGPDRLPYAFPQFTVCKQCVLDAQDGVQSITDKA</sequence>
<dbReference type="Gene3D" id="2.40.50.230">
    <property type="entry name" value="Gp5 N-terminal domain"/>
    <property type="match status" value="1"/>
</dbReference>
<gene>
    <name evidence="4" type="ORF">AL504_01830</name>
</gene>
<feature type="domain" description="Putative type VI secretion system Rhs element associated Vgr" evidence="3">
    <location>
        <begin position="604"/>
        <end position="709"/>
    </location>
</feature>
<dbReference type="Pfam" id="PF13296">
    <property type="entry name" value="T6SS_Vgr"/>
    <property type="match status" value="1"/>
</dbReference>
<dbReference type="InterPro" id="IPR018769">
    <property type="entry name" value="VgrG2_DUF2345"/>
</dbReference>
<dbReference type="Proteomes" id="UP000060602">
    <property type="component" value="Chromosome"/>
</dbReference>
<dbReference type="InterPro" id="IPR028244">
    <property type="entry name" value="T6SS_Rhs_Vgr_dom"/>
</dbReference>
<dbReference type="SUPFAM" id="SSF69279">
    <property type="entry name" value="Phage tail proteins"/>
    <property type="match status" value="2"/>
</dbReference>
<dbReference type="RefSeq" id="WP_061070981.1">
    <property type="nucleotide sequence ID" value="NZ_CP014060.2"/>
</dbReference>
<dbReference type="InterPro" id="IPR037026">
    <property type="entry name" value="Vgr_OB-fold_dom_sf"/>
</dbReference>
<feature type="domain" description="Gp5/Type VI secretion system Vgr protein OB-fold" evidence="1">
    <location>
        <begin position="470"/>
        <end position="535"/>
    </location>
</feature>
<dbReference type="Gene3D" id="3.55.50.10">
    <property type="entry name" value="Baseplate protein-like domains"/>
    <property type="match status" value="1"/>
</dbReference>